<comment type="caution">
    <text evidence="1">The sequence shown here is derived from an EMBL/GenBank/DDBJ whole genome shotgun (WGS) entry which is preliminary data.</text>
</comment>
<dbReference type="EMBL" id="CM045881">
    <property type="protein sequence ID" value="KAI7936671.1"/>
    <property type="molecule type" value="Genomic_DNA"/>
</dbReference>
<proteinExistence type="predicted"/>
<protein>
    <submittedName>
        <fullName evidence="1">Uncharacterized protein</fullName>
    </submittedName>
</protein>
<name>A0ACC0DP28_9BASI</name>
<accession>A0ACC0DP28</accession>
<organism evidence="1 2">
    <name type="scientific">Puccinia striiformis f. sp. tritici</name>
    <dbReference type="NCBI Taxonomy" id="168172"/>
    <lineage>
        <taxon>Eukaryota</taxon>
        <taxon>Fungi</taxon>
        <taxon>Dikarya</taxon>
        <taxon>Basidiomycota</taxon>
        <taxon>Pucciniomycotina</taxon>
        <taxon>Pucciniomycetes</taxon>
        <taxon>Pucciniales</taxon>
        <taxon>Pucciniaceae</taxon>
        <taxon>Puccinia</taxon>
    </lineage>
</organism>
<evidence type="ECO:0000313" key="2">
    <source>
        <dbReference type="Proteomes" id="UP001060170"/>
    </source>
</evidence>
<dbReference type="Proteomes" id="UP001060170">
    <property type="component" value="Chromosome 17"/>
</dbReference>
<keyword evidence="2" id="KW-1185">Reference proteome</keyword>
<sequence>MVDMYHVDERIQLFKYATMDAVRAGNIDGITNGELQEEMSKAEHDITEEEYQSVHGLLITLYKMNLLINRAIPPMFLDID</sequence>
<gene>
    <name evidence="1" type="ORF">MJO28_015570</name>
</gene>
<reference evidence="2" key="1">
    <citation type="journal article" date="2018" name="BMC Genomics">
        <title>Genomic insights into host adaptation between the wheat stripe rust pathogen (Puccinia striiformis f. sp. tritici) and the barley stripe rust pathogen (Puccinia striiformis f. sp. hordei).</title>
        <authorList>
            <person name="Xia C."/>
            <person name="Wang M."/>
            <person name="Yin C."/>
            <person name="Cornejo O.E."/>
            <person name="Hulbert S.H."/>
            <person name="Chen X."/>
        </authorList>
    </citation>
    <scope>NUCLEOTIDE SEQUENCE [LARGE SCALE GENOMIC DNA]</scope>
    <source>
        <strain evidence="2">93-210</strain>
    </source>
</reference>
<reference evidence="2" key="2">
    <citation type="journal article" date="2018" name="Mol. Plant Microbe Interact.">
        <title>Genome sequence resources for the wheat stripe rust pathogen (Puccinia striiformis f. sp. tritici) and the barley stripe rust pathogen (Puccinia striiformis f. sp. hordei).</title>
        <authorList>
            <person name="Xia C."/>
            <person name="Wang M."/>
            <person name="Yin C."/>
            <person name="Cornejo O.E."/>
            <person name="Hulbert S.H."/>
            <person name="Chen X."/>
        </authorList>
    </citation>
    <scope>NUCLEOTIDE SEQUENCE [LARGE SCALE GENOMIC DNA]</scope>
    <source>
        <strain evidence="2">93-210</strain>
    </source>
</reference>
<evidence type="ECO:0000313" key="1">
    <source>
        <dbReference type="EMBL" id="KAI7936671.1"/>
    </source>
</evidence>
<reference evidence="1 2" key="3">
    <citation type="journal article" date="2022" name="Microbiol. Spectr.">
        <title>Folding features and dynamics of 3D genome architecture in plant fungal pathogens.</title>
        <authorList>
            <person name="Xia C."/>
        </authorList>
    </citation>
    <scope>NUCLEOTIDE SEQUENCE [LARGE SCALE GENOMIC DNA]</scope>
    <source>
        <strain evidence="1 2">93-210</strain>
    </source>
</reference>